<keyword evidence="6" id="KW-0808">Transferase</keyword>
<dbReference type="PRINTS" id="PR00344">
    <property type="entry name" value="BCTRLSENSOR"/>
</dbReference>
<dbReference type="InterPro" id="IPR005467">
    <property type="entry name" value="His_kinase_dom"/>
</dbReference>
<keyword evidence="10" id="KW-0067">ATP-binding</keyword>
<keyword evidence="4" id="KW-1003">Cell membrane</keyword>
<evidence type="ECO:0000256" key="3">
    <source>
        <dbReference type="ARBA" id="ARBA00012438"/>
    </source>
</evidence>
<evidence type="ECO:0000256" key="6">
    <source>
        <dbReference type="ARBA" id="ARBA00022679"/>
    </source>
</evidence>
<organism evidence="14 15">
    <name type="scientific">Bergeyella cardium</name>
    <dbReference type="NCBI Taxonomy" id="1585976"/>
    <lineage>
        <taxon>Bacteria</taxon>
        <taxon>Pseudomonadati</taxon>
        <taxon>Bacteroidota</taxon>
        <taxon>Flavobacteriia</taxon>
        <taxon>Flavobacteriales</taxon>
        <taxon>Weeksellaceae</taxon>
        <taxon>Bergeyella</taxon>
    </lineage>
</organism>
<comment type="catalytic activity">
    <reaction evidence="1">
        <text>ATP + protein L-histidine = ADP + protein N-phospho-L-histidine.</text>
        <dbReference type="EC" id="2.7.13.3"/>
    </reaction>
</comment>
<dbReference type="CDD" id="cd00082">
    <property type="entry name" value="HisKA"/>
    <property type="match status" value="1"/>
</dbReference>
<keyword evidence="12" id="KW-0902">Two-component regulatory system</keyword>
<dbReference type="Proteomes" id="UP000464318">
    <property type="component" value="Chromosome"/>
</dbReference>
<keyword evidence="7" id="KW-0812">Transmembrane</keyword>
<dbReference type="AlphaFoldDB" id="A0A6P1QYN4"/>
<dbReference type="Gene3D" id="1.10.287.130">
    <property type="match status" value="1"/>
</dbReference>
<name>A0A6P1QYN4_9FLAO</name>
<keyword evidence="8" id="KW-0547">Nucleotide-binding</keyword>
<dbReference type="InterPro" id="IPR036097">
    <property type="entry name" value="HisK_dim/P_sf"/>
</dbReference>
<dbReference type="SUPFAM" id="SSF55874">
    <property type="entry name" value="ATPase domain of HSP90 chaperone/DNA topoisomerase II/histidine kinase"/>
    <property type="match status" value="1"/>
</dbReference>
<dbReference type="InterPro" id="IPR036890">
    <property type="entry name" value="HATPase_C_sf"/>
</dbReference>
<dbReference type="InterPro" id="IPR003661">
    <property type="entry name" value="HisK_dim/P_dom"/>
</dbReference>
<keyword evidence="13" id="KW-0472">Membrane</keyword>
<dbReference type="RefSeq" id="WP_160224503.1">
    <property type="nucleotide sequence ID" value="NZ_CP029149.1"/>
</dbReference>
<evidence type="ECO:0000313" key="14">
    <source>
        <dbReference type="EMBL" id="QHN65794.1"/>
    </source>
</evidence>
<dbReference type="InterPro" id="IPR003594">
    <property type="entry name" value="HATPase_dom"/>
</dbReference>
<dbReference type="EMBL" id="CP029149">
    <property type="protein sequence ID" value="QHN65794.1"/>
    <property type="molecule type" value="Genomic_DNA"/>
</dbReference>
<evidence type="ECO:0000256" key="10">
    <source>
        <dbReference type="ARBA" id="ARBA00022840"/>
    </source>
</evidence>
<keyword evidence="15" id="KW-1185">Reference proteome</keyword>
<dbReference type="Gene3D" id="6.10.340.10">
    <property type="match status" value="1"/>
</dbReference>
<keyword evidence="9" id="KW-0418">Kinase</keyword>
<reference evidence="14 15" key="1">
    <citation type="submission" date="2018-04" db="EMBL/GenBank/DDBJ databases">
        <title>Characteristic and Complete Genome Sequencing of A Novel Member of Infective Endocarditis Causative Bacteria: Bergeyella cardium QL-PH.</title>
        <authorList>
            <person name="Pan H."/>
            <person name="Sun E."/>
            <person name="Zhang Y."/>
        </authorList>
    </citation>
    <scope>NUCLEOTIDE SEQUENCE [LARGE SCALE GENOMIC DNA]</scope>
    <source>
        <strain evidence="14 15">HPQL</strain>
    </source>
</reference>
<dbReference type="OrthoDB" id="9776727at2"/>
<evidence type="ECO:0000256" key="13">
    <source>
        <dbReference type="ARBA" id="ARBA00023136"/>
    </source>
</evidence>
<dbReference type="GO" id="GO:0005524">
    <property type="term" value="F:ATP binding"/>
    <property type="evidence" value="ECO:0007669"/>
    <property type="project" value="UniProtKB-KW"/>
</dbReference>
<dbReference type="Gene3D" id="3.30.565.10">
    <property type="entry name" value="Histidine kinase-like ATPase, C-terminal domain"/>
    <property type="match status" value="1"/>
</dbReference>
<accession>A0A6P1QYN4</accession>
<dbReference type="SMART" id="SM00387">
    <property type="entry name" value="HATPase_c"/>
    <property type="match status" value="1"/>
</dbReference>
<dbReference type="KEGG" id="bcad:DBX24_07830"/>
<dbReference type="InterPro" id="IPR004358">
    <property type="entry name" value="Sig_transdc_His_kin-like_C"/>
</dbReference>
<dbReference type="GO" id="GO:0000155">
    <property type="term" value="F:phosphorelay sensor kinase activity"/>
    <property type="evidence" value="ECO:0007669"/>
    <property type="project" value="InterPro"/>
</dbReference>
<dbReference type="GO" id="GO:0005886">
    <property type="term" value="C:plasma membrane"/>
    <property type="evidence" value="ECO:0007669"/>
    <property type="project" value="UniProtKB-SubCell"/>
</dbReference>
<dbReference type="InterPro" id="IPR050398">
    <property type="entry name" value="HssS/ArlS-like"/>
</dbReference>
<evidence type="ECO:0000256" key="11">
    <source>
        <dbReference type="ARBA" id="ARBA00022989"/>
    </source>
</evidence>
<keyword evidence="5" id="KW-0597">Phosphoprotein</keyword>
<dbReference type="EC" id="2.7.13.3" evidence="3"/>
<dbReference type="SUPFAM" id="SSF47384">
    <property type="entry name" value="Homodimeric domain of signal transducing histidine kinase"/>
    <property type="match status" value="1"/>
</dbReference>
<gene>
    <name evidence="14" type="ORF">DBX24_07830</name>
</gene>
<keyword evidence="11" id="KW-1133">Transmembrane helix</keyword>
<dbReference type="PROSITE" id="PS50109">
    <property type="entry name" value="HIS_KIN"/>
    <property type="match status" value="1"/>
</dbReference>
<sequence length="484" mass="55835">MYTYKGLNLSLRNKVFWGFIFICFLSMAGTTLISYYILRNNSIQLSQTDQQNKADAMMAALDYSISHSEVDTRDLPKVLENAIYEIADINKHDLIIYDLQGNYLLSNKEKDLVPQKKVDQKIIHRLLQNQYRVDEQSYDEALEANLFSSYILLKNNVLKPIAIVYLPYYHSDSVYLSVLERYTKYIIFLNFIVILISIAVSWVISNNVSQTIRKFSDMIAKITLFGENMNPIRYYPNDELSSLVNSYNKMLLQIQYQKDRLSHTAKEGAWREMAKQVAHEVKNPLTPMKLSIQNFERKFNPEDPKIYDRVKNLCTTLISQIDLITAVADAFSQFETLPEKNNEVFNLKDEVMNIVQIFHEDDIKISSNRSDILINMDKIYLNRIIVNLITNAKQAKSDDRALRIHIKIEQINRKVKISVQDNGIGIAEDMYERIFEPNFTSKSSGKGLGLSMVKKMVTDYQGEISLRSEIGVGTSFIITLPASV</sequence>
<dbReference type="CDD" id="cd00075">
    <property type="entry name" value="HATPase"/>
    <property type="match status" value="1"/>
</dbReference>
<dbReference type="PANTHER" id="PTHR45528:SF1">
    <property type="entry name" value="SENSOR HISTIDINE KINASE CPXA"/>
    <property type="match status" value="1"/>
</dbReference>
<comment type="subcellular location">
    <subcellularLocation>
        <location evidence="2">Cell membrane</location>
        <topology evidence="2">Multi-pass membrane protein</topology>
    </subcellularLocation>
</comment>
<evidence type="ECO:0000256" key="5">
    <source>
        <dbReference type="ARBA" id="ARBA00022553"/>
    </source>
</evidence>
<dbReference type="PANTHER" id="PTHR45528">
    <property type="entry name" value="SENSOR HISTIDINE KINASE CPXA"/>
    <property type="match status" value="1"/>
</dbReference>
<evidence type="ECO:0000256" key="1">
    <source>
        <dbReference type="ARBA" id="ARBA00000085"/>
    </source>
</evidence>
<dbReference type="Pfam" id="PF02518">
    <property type="entry name" value="HATPase_c"/>
    <property type="match status" value="1"/>
</dbReference>
<evidence type="ECO:0000256" key="2">
    <source>
        <dbReference type="ARBA" id="ARBA00004651"/>
    </source>
</evidence>
<proteinExistence type="predicted"/>
<evidence type="ECO:0000256" key="8">
    <source>
        <dbReference type="ARBA" id="ARBA00022741"/>
    </source>
</evidence>
<evidence type="ECO:0000313" key="15">
    <source>
        <dbReference type="Proteomes" id="UP000464318"/>
    </source>
</evidence>
<evidence type="ECO:0000256" key="9">
    <source>
        <dbReference type="ARBA" id="ARBA00022777"/>
    </source>
</evidence>
<evidence type="ECO:0000256" key="7">
    <source>
        <dbReference type="ARBA" id="ARBA00022692"/>
    </source>
</evidence>
<protein>
    <recommendedName>
        <fullName evidence="3">histidine kinase</fullName>
        <ecNumber evidence="3">2.7.13.3</ecNumber>
    </recommendedName>
</protein>
<evidence type="ECO:0000256" key="12">
    <source>
        <dbReference type="ARBA" id="ARBA00023012"/>
    </source>
</evidence>
<evidence type="ECO:0000256" key="4">
    <source>
        <dbReference type="ARBA" id="ARBA00022475"/>
    </source>
</evidence>